<organism evidence="3 4">
    <name type="scientific">Streptomyces omiyaensis</name>
    <dbReference type="NCBI Taxonomy" id="68247"/>
    <lineage>
        <taxon>Bacteria</taxon>
        <taxon>Bacillati</taxon>
        <taxon>Actinomycetota</taxon>
        <taxon>Actinomycetes</taxon>
        <taxon>Kitasatosporales</taxon>
        <taxon>Streptomycetaceae</taxon>
        <taxon>Streptomyces</taxon>
    </lineage>
</organism>
<protein>
    <submittedName>
        <fullName evidence="3">Uncharacterized protein</fullName>
    </submittedName>
</protein>
<evidence type="ECO:0000256" key="1">
    <source>
        <dbReference type="SAM" id="MobiDB-lite"/>
    </source>
</evidence>
<dbReference type="EMBL" id="JBICZW010000007">
    <property type="protein sequence ID" value="MFG3189816.1"/>
    <property type="molecule type" value="Genomic_DNA"/>
</dbReference>
<feature type="compositionally biased region" description="Basic and acidic residues" evidence="1">
    <location>
        <begin position="51"/>
        <end position="69"/>
    </location>
</feature>
<feature type="compositionally biased region" description="Polar residues" evidence="1">
    <location>
        <begin position="251"/>
        <end position="261"/>
    </location>
</feature>
<dbReference type="RefSeq" id="WP_189851957.1">
    <property type="nucleotide sequence ID" value="NZ_BMVV01000020.1"/>
</dbReference>
<evidence type="ECO:0000256" key="2">
    <source>
        <dbReference type="SAM" id="SignalP"/>
    </source>
</evidence>
<reference evidence="3 4" key="1">
    <citation type="submission" date="2024-10" db="EMBL/GenBank/DDBJ databases">
        <title>The Natural Products Discovery Center: Release of the First 8490 Sequenced Strains for Exploring Actinobacteria Biosynthetic Diversity.</title>
        <authorList>
            <person name="Kalkreuter E."/>
            <person name="Kautsar S.A."/>
            <person name="Yang D."/>
            <person name="Bader C.D."/>
            <person name="Teijaro C.N."/>
            <person name="Fluegel L."/>
            <person name="Davis C.M."/>
            <person name="Simpson J.R."/>
            <person name="Lauterbach L."/>
            <person name="Steele A.D."/>
            <person name="Gui C."/>
            <person name="Meng S."/>
            <person name="Li G."/>
            <person name="Viehrig K."/>
            <person name="Ye F."/>
            <person name="Su P."/>
            <person name="Kiefer A.F."/>
            <person name="Nichols A."/>
            <person name="Cepeda A.J."/>
            <person name="Yan W."/>
            <person name="Fan B."/>
            <person name="Jiang Y."/>
            <person name="Adhikari A."/>
            <person name="Zheng C.-J."/>
            <person name="Schuster L."/>
            <person name="Cowan T.M."/>
            <person name="Smanski M.J."/>
            <person name="Chevrette M.G."/>
            <person name="De Carvalho L.P.S."/>
            <person name="Shen B."/>
        </authorList>
    </citation>
    <scope>NUCLEOTIDE SEQUENCE [LARGE SCALE GENOMIC DNA]</scope>
    <source>
        <strain evidence="3 4">NPDC048229</strain>
    </source>
</reference>
<evidence type="ECO:0000313" key="3">
    <source>
        <dbReference type="EMBL" id="MFG3189816.1"/>
    </source>
</evidence>
<gene>
    <name evidence="3" type="ORF">ACGFYS_12805</name>
</gene>
<accession>A0ABW7BQZ4</accession>
<feature type="chain" id="PRO_5046166497" evidence="2">
    <location>
        <begin position="31"/>
        <end position="261"/>
    </location>
</feature>
<feature type="region of interest" description="Disordered" evidence="1">
    <location>
        <begin position="32"/>
        <end position="137"/>
    </location>
</feature>
<keyword evidence="2" id="KW-0732">Signal</keyword>
<feature type="region of interest" description="Disordered" evidence="1">
    <location>
        <begin position="211"/>
        <end position="261"/>
    </location>
</feature>
<dbReference type="Proteomes" id="UP001604282">
    <property type="component" value="Unassembled WGS sequence"/>
</dbReference>
<proteinExistence type="predicted"/>
<feature type="compositionally biased region" description="Low complexity" evidence="1">
    <location>
        <begin position="32"/>
        <end position="50"/>
    </location>
</feature>
<comment type="caution">
    <text evidence="3">The sequence shown here is derived from an EMBL/GenBank/DDBJ whole genome shotgun (WGS) entry which is preliminary data.</text>
</comment>
<evidence type="ECO:0000313" key="4">
    <source>
        <dbReference type="Proteomes" id="UP001604282"/>
    </source>
</evidence>
<name>A0ABW7BQZ4_9ACTN</name>
<feature type="compositionally biased region" description="Low complexity" evidence="1">
    <location>
        <begin position="124"/>
        <end position="137"/>
    </location>
</feature>
<feature type="compositionally biased region" description="Basic and acidic residues" evidence="1">
    <location>
        <begin position="211"/>
        <end position="220"/>
    </location>
</feature>
<feature type="signal peptide" evidence="2">
    <location>
        <begin position="1"/>
        <end position="30"/>
    </location>
</feature>
<keyword evidence="4" id="KW-1185">Reference proteome</keyword>
<feature type="compositionally biased region" description="Gly residues" evidence="1">
    <location>
        <begin position="71"/>
        <end position="108"/>
    </location>
</feature>
<sequence>MSRLSPAKLRMAGLGTAVAIAVLVPLAARAGQPDAAPSAPSAAPGASAADGKADAGTDATGDERADAGPEGRTGGTAATGGGAGPGGDTAGGTAAGEPGGGLLDGLGLGREARTPGSAGDAGEARPSAAAPAPGRSAVAAAAGHERVSRCGPELASPEGVEAQTCVLSEGPDVWARTYYRNATGREIDAILTLMAPGGRTVQVRCAVPARDEPDTCETPREPGTGAARSHTAVAEFARSGEGGDAPLLLRSGSNTADGEAS</sequence>